<protein>
    <submittedName>
        <fullName evidence="2">Uncharacterized protein</fullName>
    </submittedName>
</protein>
<name>A0A399R0U7_9PROT</name>
<evidence type="ECO:0000313" key="3">
    <source>
        <dbReference type="Proteomes" id="UP000265431"/>
    </source>
</evidence>
<dbReference type="AlphaFoldDB" id="A0A399R0U7"/>
<reference evidence="2 3" key="1">
    <citation type="submission" date="2018-08" db="EMBL/GenBank/DDBJ databases">
        <title>Henriciella mobilis sp. nov., isolated from seawater.</title>
        <authorList>
            <person name="Cheng H."/>
            <person name="Wu Y.-H."/>
            <person name="Xu X.-W."/>
            <person name="Guo L.-L."/>
        </authorList>
    </citation>
    <scope>NUCLEOTIDE SEQUENCE [LARGE SCALE GENOMIC DNA]</scope>
    <source>
        <strain evidence="2 3">CCUG66934</strain>
    </source>
</reference>
<comment type="caution">
    <text evidence="2">The sequence shown here is derived from an EMBL/GenBank/DDBJ whole genome shotgun (WGS) entry which is preliminary data.</text>
</comment>
<organism evidence="2 3">
    <name type="scientific">Henriciella barbarensis</name>
    <dbReference type="NCBI Taxonomy" id="86342"/>
    <lineage>
        <taxon>Bacteria</taxon>
        <taxon>Pseudomonadati</taxon>
        <taxon>Pseudomonadota</taxon>
        <taxon>Alphaproteobacteria</taxon>
        <taxon>Hyphomonadales</taxon>
        <taxon>Hyphomonadaceae</taxon>
        <taxon>Henriciella</taxon>
    </lineage>
</organism>
<accession>A0A399R0U7</accession>
<dbReference type="Proteomes" id="UP000265431">
    <property type="component" value="Unassembled WGS sequence"/>
</dbReference>
<feature type="region of interest" description="Disordered" evidence="1">
    <location>
        <begin position="232"/>
        <end position="253"/>
    </location>
</feature>
<evidence type="ECO:0000256" key="1">
    <source>
        <dbReference type="SAM" id="MobiDB-lite"/>
    </source>
</evidence>
<sequence>MRSVPRGRQAGNHAAGLRVQSTVTTCLLTFEDIWPDGLPESDALIAQLRTRVHRDGICAEDFRLLAGRGDEAFQLVFGENVLVKIEFDVARIGEHSHLVHVAEAGRKPEVITAYPEAGELRVLGPMPWGESPHSPMRQPRGTQRVGVIARDFGQERWRKVTVLARAIDEARLNYNFLFQNSNSVVATLANAAETGFVDLPGGGLNLGHGNLLYDELMGGRQVSRFLVQGGTSYSAGSESPVPDALPQSANTEG</sequence>
<gene>
    <name evidence="2" type="ORF">D1224_04395</name>
</gene>
<proteinExistence type="predicted"/>
<keyword evidence="3" id="KW-1185">Reference proteome</keyword>
<dbReference type="EMBL" id="QWGB01000005">
    <property type="protein sequence ID" value="RIJ23507.1"/>
    <property type="molecule type" value="Genomic_DNA"/>
</dbReference>
<evidence type="ECO:0000313" key="2">
    <source>
        <dbReference type="EMBL" id="RIJ23507.1"/>
    </source>
</evidence>